<dbReference type="Pfam" id="PF06439">
    <property type="entry name" value="3keto-disac_hyd"/>
    <property type="match status" value="1"/>
</dbReference>
<evidence type="ECO:0000313" key="2">
    <source>
        <dbReference type="EMBL" id="AQA09976.1"/>
    </source>
</evidence>
<sequence length="232" mass="25891">MTSSLRGRTGWRSGGLVLAVVLVVVGALALSGAWDRKRPPSIVETWRDGSVHGPWRSVFHGYGGNAGGADELTLTPRTARREDLTHACLVVSTARYGRVDFRARMRTAEQLRTPEPNPWEVAWLVWAYTDPEHFYYVALKPNGWELGKRDPAYRGGQRFLATGTRPFPVGDWSDVRIRQHGPRMTVSVDDRHVVGFTDRERPYTAGSVGAYTEDARAEFRDITVPAEPSDPS</sequence>
<feature type="domain" description="3-keto-alpha-glucoside-1,2-lyase/3-keto-2-hydroxy-glucal hydratase" evidence="1">
    <location>
        <begin position="161"/>
        <end position="224"/>
    </location>
</feature>
<dbReference type="EMBL" id="CP019458">
    <property type="protein sequence ID" value="AQA09976.1"/>
    <property type="molecule type" value="Genomic_DNA"/>
</dbReference>
<dbReference type="Proteomes" id="UP000187851">
    <property type="component" value="Chromosome"/>
</dbReference>
<accession>A0ABN4VYW8</accession>
<protein>
    <submittedName>
        <fullName evidence="2">Calcium-binding protein</fullName>
    </submittedName>
</protein>
<name>A0ABN4VYW8_9ACTN</name>
<keyword evidence="3" id="KW-1185">Reference proteome</keyword>
<evidence type="ECO:0000313" key="3">
    <source>
        <dbReference type="Proteomes" id="UP000187851"/>
    </source>
</evidence>
<evidence type="ECO:0000259" key="1">
    <source>
        <dbReference type="Pfam" id="PF06439"/>
    </source>
</evidence>
<dbReference type="Gene3D" id="2.60.120.560">
    <property type="entry name" value="Exo-inulinase, domain 1"/>
    <property type="match status" value="1"/>
</dbReference>
<organism evidence="2 3">
    <name type="scientific">Streptomyces autolyticus</name>
    <dbReference type="NCBI Taxonomy" id="75293"/>
    <lineage>
        <taxon>Bacteria</taxon>
        <taxon>Bacillati</taxon>
        <taxon>Actinomycetota</taxon>
        <taxon>Actinomycetes</taxon>
        <taxon>Kitasatosporales</taxon>
        <taxon>Streptomycetaceae</taxon>
        <taxon>Streptomyces</taxon>
    </lineage>
</organism>
<gene>
    <name evidence="2" type="ORF">BV401_05170</name>
</gene>
<dbReference type="InterPro" id="IPR010496">
    <property type="entry name" value="AL/BT2_dom"/>
</dbReference>
<reference evidence="2 3" key="1">
    <citation type="journal article" date="2017" name="J. Biotechnol.">
        <title>The complete genome sequence of Streptomyces autolyticus CGMCC 0516, the producer of geldanamycin, autolytimycin, reblastatin and elaiophylin.</title>
        <authorList>
            <person name="Yin M."/>
            <person name="Jiang M."/>
            <person name="Ren Z."/>
            <person name="Dong Y."/>
            <person name="Lu T."/>
        </authorList>
    </citation>
    <scope>NUCLEOTIDE SEQUENCE [LARGE SCALE GENOMIC DNA]</scope>
    <source>
        <strain evidence="2 3">CGMCC0516</strain>
    </source>
</reference>
<dbReference type="RefSeq" id="WP_079256277.1">
    <property type="nucleotide sequence ID" value="NZ_CP019458.1"/>
</dbReference>
<proteinExistence type="predicted"/>